<dbReference type="PANTHER" id="PTHR30465">
    <property type="entry name" value="INNER MEMBRANE ABC TRANSPORTER"/>
    <property type="match status" value="1"/>
</dbReference>
<dbReference type="InterPro" id="IPR045621">
    <property type="entry name" value="BPD_transp_1_N"/>
</dbReference>
<dbReference type="EMBL" id="DXCX01000067">
    <property type="protein sequence ID" value="HIY73609.1"/>
    <property type="molecule type" value="Genomic_DNA"/>
</dbReference>
<keyword evidence="4 7" id="KW-0812">Transmembrane</keyword>
<keyword evidence="2 7" id="KW-0813">Transport</keyword>
<dbReference type="Pfam" id="PF00528">
    <property type="entry name" value="BPD_transp_1"/>
    <property type="match status" value="1"/>
</dbReference>
<comment type="caution">
    <text evidence="9">The sequence shown here is derived from an EMBL/GenBank/DDBJ whole genome shotgun (WGS) entry which is preliminary data.</text>
</comment>
<keyword evidence="5 7" id="KW-1133">Transmembrane helix</keyword>
<evidence type="ECO:0000313" key="10">
    <source>
        <dbReference type="Proteomes" id="UP000886824"/>
    </source>
</evidence>
<organism evidence="9 10">
    <name type="scientific">Candidatus Intestinimonas merdavium</name>
    <dbReference type="NCBI Taxonomy" id="2838622"/>
    <lineage>
        <taxon>Bacteria</taxon>
        <taxon>Bacillati</taxon>
        <taxon>Bacillota</taxon>
        <taxon>Clostridia</taxon>
        <taxon>Eubacteriales</taxon>
        <taxon>Intestinimonas</taxon>
    </lineage>
</organism>
<dbReference type="InterPro" id="IPR000515">
    <property type="entry name" value="MetI-like"/>
</dbReference>
<feature type="transmembrane region" description="Helical" evidence="7">
    <location>
        <begin position="12"/>
        <end position="29"/>
    </location>
</feature>
<dbReference type="PROSITE" id="PS50928">
    <property type="entry name" value="ABC_TM1"/>
    <property type="match status" value="1"/>
</dbReference>
<keyword evidence="3" id="KW-1003">Cell membrane</keyword>
<feature type="transmembrane region" description="Helical" evidence="7">
    <location>
        <begin position="302"/>
        <end position="322"/>
    </location>
</feature>
<accession>A0A9D1Z3V2</accession>
<dbReference type="PANTHER" id="PTHR30465:SF0">
    <property type="entry name" value="OLIGOPEPTIDE TRANSPORT SYSTEM PERMEASE PROTEIN APPB"/>
    <property type="match status" value="1"/>
</dbReference>
<name>A0A9D1Z3V2_9FIRM</name>
<evidence type="ECO:0000259" key="8">
    <source>
        <dbReference type="PROSITE" id="PS50928"/>
    </source>
</evidence>
<protein>
    <submittedName>
        <fullName evidence="9">ABC transporter permease</fullName>
    </submittedName>
</protein>
<evidence type="ECO:0000256" key="2">
    <source>
        <dbReference type="ARBA" id="ARBA00022448"/>
    </source>
</evidence>
<sequence>MGKGRYLLKRFIYIVFVFFIISILMFAIYKSMPGNPVDIMLGDSKTSMKPDAYQALYDKTVQSLGLDKPLPVQYLAWMGNMLTGEFGYSTKYKQEVINIIGAPMANTVILNLLTMFVVFIIAIPLGIATAVRKNGVFDKSIQVLTIVGYSIPTFIVALLAIFLLAVKIPIFPISGVRSAGSTATGLAAALDMLRHMALPVLVMSVSGIGGITRYVRAAMIDVLRMDYIKTARAKGLREKTVIYIHAFRNALIPVVTVTTWWIVGLFGGSIVIESVFLWPGLGKMLIDGLMQRDFAVVLTMQMFYVVLSLAGNVIMDIAYTLVDPRVRLDG</sequence>
<dbReference type="Proteomes" id="UP000886824">
    <property type="component" value="Unassembled WGS sequence"/>
</dbReference>
<proteinExistence type="inferred from homology"/>
<dbReference type="GO" id="GO:0055085">
    <property type="term" value="P:transmembrane transport"/>
    <property type="evidence" value="ECO:0007669"/>
    <property type="project" value="InterPro"/>
</dbReference>
<evidence type="ECO:0000256" key="6">
    <source>
        <dbReference type="ARBA" id="ARBA00023136"/>
    </source>
</evidence>
<feature type="transmembrane region" description="Helical" evidence="7">
    <location>
        <begin position="108"/>
        <end position="131"/>
    </location>
</feature>
<dbReference type="SUPFAM" id="SSF161098">
    <property type="entry name" value="MetI-like"/>
    <property type="match status" value="1"/>
</dbReference>
<feature type="domain" description="ABC transmembrane type-1" evidence="8">
    <location>
        <begin position="104"/>
        <end position="315"/>
    </location>
</feature>
<comment type="similarity">
    <text evidence="7">Belongs to the binding-protein-dependent transport system permease family.</text>
</comment>
<feature type="transmembrane region" description="Helical" evidence="7">
    <location>
        <begin position="260"/>
        <end position="281"/>
    </location>
</feature>
<evidence type="ECO:0000256" key="1">
    <source>
        <dbReference type="ARBA" id="ARBA00004651"/>
    </source>
</evidence>
<evidence type="ECO:0000313" key="9">
    <source>
        <dbReference type="EMBL" id="HIY73609.1"/>
    </source>
</evidence>
<feature type="transmembrane region" description="Helical" evidence="7">
    <location>
        <begin position="143"/>
        <end position="166"/>
    </location>
</feature>
<reference evidence="9" key="1">
    <citation type="journal article" date="2021" name="PeerJ">
        <title>Extensive microbial diversity within the chicken gut microbiome revealed by metagenomics and culture.</title>
        <authorList>
            <person name="Gilroy R."/>
            <person name="Ravi A."/>
            <person name="Getino M."/>
            <person name="Pursley I."/>
            <person name="Horton D.L."/>
            <person name="Alikhan N.F."/>
            <person name="Baker D."/>
            <person name="Gharbi K."/>
            <person name="Hall N."/>
            <person name="Watson M."/>
            <person name="Adriaenssens E.M."/>
            <person name="Foster-Nyarko E."/>
            <person name="Jarju S."/>
            <person name="Secka A."/>
            <person name="Antonio M."/>
            <person name="Oren A."/>
            <person name="Chaudhuri R.R."/>
            <person name="La Ragione R."/>
            <person name="Hildebrand F."/>
            <person name="Pallen M.J."/>
        </authorList>
    </citation>
    <scope>NUCLEOTIDE SEQUENCE</scope>
    <source>
        <strain evidence="9">CHK33-7979</strain>
    </source>
</reference>
<dbReference type="InterPro" id="IPR035906">
    <property type="entry name" value="MetI-like_sf"/>
</dbReference>
<evidence type="ECO:0000256" key="5">
    <source>
        <dbReference type="ARBA" id="ARBA00022989"/>
    </source>
</evidence>
<dbReference type="Gene3D" id="1.10.3720.10">
    <property type="entry name" value="MetI-like"/>
    <property type="match status" value="1"/>
</dbReference>
<gene>
    <name evidence="9" type="ORF">H9826_06520</name>
</gene>
<evidence type="ECO:0000256" key="4">
    <source>
        <dbReference type="ARBA" id="ARBA00022692"/>
    </source>
</evidence>
<comment type="subcellular location">
    <subcellularLocation>
        <location evidence="1 7">Cell membrane</location>
        <topology evidence="1 7">Multi-pass membrane protein</topology>
    </subcellularLocation>
</comment>
<dbReference type="Pfam" id="PF19300">
    <property type="entry name" value="BPD_transp_1_N"/>
    <property type="match status" value="1"/>
</dbReference>
<dbReference type="AlphaFoldDB" id="A0A9D1Z3V2"/>
<evidence type="ECO:0000256" key="7">
    <source>
        <dbReference type="RuleBase" id="RU363032"/>
    </source>
</evidence>
<keyword evidence="6 7" id="KW-0472">Membrane</keyword>
<reference evidence="9" key="2">
    <citation type="submission" date="2021-04" db="EMBL/GenBank/DDBJ databases">
        <authorList>
            <person name="Gilroy R."/>
        </authorList>
    </citation>
    <scope>NUCLEOTIDE SEQUENCE</scope>
    <source>
        <strain evidence="9">CHK33-7979</strain>
    </source>
</reference>
<dbReference type="CDD" id="cd06261">
    <property type="entry name" value="TM_PBP2"/>
    <property type="match status" value="1"/>
</dbReference>
<dbReference type="GO" id="GO:0005886">
    <property type="term" value="C:plasma membrane"/>
    <property type="evidence" value="ECO:0007669"/>
    <property type="project" value="UniProtKB-SubCell"/>
</dbReference>
<evidence type="ECO:0000256" key="3">
    <source>
        <dbReference type="ARBA" id="ARBA00022475"/>
    </source>
</evidence>
<feature type="transmembrane region" description="Helical" evidence="7">
    <location>
        <begin position="196"/>
        <end position="215"/>
    </location>
</feature>